<dbReference type="OrthoDB" id="8565623at2"/>
<dbReference type="InterPro" id="IPR036086">
    <property type="entry name" value="ParB/Sulfiredoxin_sf"/>
</dbReference>
<gene>
    <name evidence="2" type="ORF">SAMN05192565_11585</name>
</gene>
<dbReference type="AlphaFoldDB" id="A0A1I2VLU3"/>
<dbReference type="Proteomes" id="UP000199229">
    <property type="component" value="Unassembled WGS sequence"/>
</dbReference>
<protein>
    <submittedName>
        <fullName evidence="2">ParB-like nuclease domain-containing protein</fullName>
    </submittedName>
</protein>
<dbReference type="RefSeq" id="WP_091972744.1">
    <property type="nucleotide sequence ID" value="NZ_FOPM01000015.1"/>
</dbReference>
<dbReference type="EMBL" id="FOPM01000015">
    <property type="protein sequence ID" value="SFG89389.1"/>
    <property type="molecule type" value="Genomic_DNA"/>
</dbReference>
<proteinExistence type="predicted"/>
<dbReference type="InterPro" id="IPR003115">
    <property type="entry name" value="ParB_N"/>
</dbReference>
<keyword evidence="3" id="KW-1185">Reference proteome</keyword>
<evidence type="ECO:0000313" key="2">
    <source>
        <dbReference type="EMBL" id="SFG89389.1"/>
    </source>
</evidence>
<sequence length="127" mass="14084">MSDPVILLAPSDLRPTEAVCPDQVRAVIALMIAEQAWTQPICVERTTLAILDGHHRHAAALQLGLARVPVRAFDYAEVELASWRADWKPTREDVLRRARTGALYPAKTTRHTFAPSVATALPLQRLI</sequence>
<dbReference type="SMART" id="SM00470">
    <property type="entry name" value="ParB"/>
    <property type="match status" value="1"/>
</dbReference>
<organism evidence="2 3">
    <name type="scientific">Methylobacterium gossipiicola</name>
    <dbReference type="NCBI Taxonomy" id="582675"/>
    <lineage>
        <taxon>Bacteria</taxon>
        <taxon>Pseudomonadati</taxon>
        <taxon>Pseudomonadota</taxon>
        <taxon>Alphaproteobacteria</taxon>
        <taxon>Hyphomicrobiales</taxon>
        <taxon>Methylobacteriaceae</taxon>
        <taxon>Methylobacterium</taxon>
    </lineage>
</organism>
<evidence type="ECO:0000313" key="3">
    <source>
        <dbReference type="Proteomes" id="UP000199229"/>
    </source>
</evidence>
<name>A0A1I2VLU3_9HYPH</name>
<reference evidence="3" key="1">
    <citation type="submission" date="2016-10" db="EMBL/GenBank/DDBJ databases">
        <authorList>
            <person name="Varghese N."/>
            <person name="Submissions S."/>
        </authorList>
    </citation>
    <scope>NUCLEOTIDE SEQUENCE [LARGE SCALE GENOMIC DNA]</scope>
    <source>
        <strain evidence="3">Gh-105</strain>
    </source>
</reference>
<dbReference type="STRING" id="582675.SAMN05192565_11585"/>
<accession>A0A1I2VLU3</accession>
<feature type="domain" description="ParB-like N-terminal" evidence="1">
    <location>
        <begin position="6"/>
        <end position="86"/>
    </location>
</feature>
<evidence type="ECO:0000259" key="1">
    <source>
        <dbReference type="SMART" id="SM00470"/>
    </source>
</evidence>
<dbReference type="SUPFAM" id="SSF110849">
    <property type="entry name" value="ParB/Sulfiredoxin"/>
    <property type="match status" value="1"/>
</dbReference>
<dbReference type="CDD" id="cd16400">
    <property type="entry name" value="ParB_Srx_like_nuclease"/>
    <property type="match status" value="1"/>
</dbReference>
<dbReference type="Gene3D" id="3.90.1530.10">
    <property type="entry name" value="Conserved hypothetical protein from pyrococcus furiosus pfu- 392566-001, ParB domain"/>
    <property type="match status" value="1"/>
</dbReference>